<name>A0AA35RWI9_GEOBA</name>
<comment type="caution">
    <text evidence="3">The sequence shown here is derived from an EMBL/GenBank/DDBJ whole genome shotgun (WGS) entry which is preliminary data.</text>
</comment>
<protein>
    <submittedName>
        <fullName evidence="3">SEC14-like protein 4</fullName>
    </submittedName>
</protein>
<dbReference type="AlphaFoldDB" id="A0AA35RWI9"/>
<evidence type="ECO:0000313" key="4">
    <source>
        <dbReference type="Proteomes" id="UP001174909"/>
    </source>
</evidence>
<feature type="region of interest" description="Disordered" evidence="1">
    <location>
        <begin position="31"/>
        <end position="68"/>
    </location>
</feature>
<dbReference type="PANTHER" id="PTHR23324:SF83">
    <property type="entry name" value="SEC14-LIKE PROTEIN 2"/>
    <property type="match status" value="1"/>
</dbReference>
<gene>
    <name evidence="3" type="ORF">GBAR_LOCUS11255</name>
</gene>
<dbReference type="PROSITE" id="PS50866">
    <property type="entry name" value="GOLD"/>
    <property type="match status" value="1"/>
</dbReference>
<dbReference type="InterPro" id="IPR036598">
    <property type="entry name" value="GOLD_dom_sf"/>
</dbReference>
<accession>A0AA35RWI9</accession>
<dbReference type="Proteomes" id="UP001174909">
    <property type="component" value="Unassembled WGS sequence"/>
</dbReference>
<keyword evidence="4" id="KW-1185">Reference proteome</keyword>
<dbReference type="SUPFAM" id="SSF101576">
    <property type="entry name" value="Supernatant protein factor (SPF), C-terminal domain"/>
    <property type="match status" value="1"/>
</dbReference>
<dbReference type="InterPro" id="IPR051064">
    <property type="entry name" value="SEC14/CRAL-TRIO_domain"/>
</dbReference>
<feature type="compositionally biased region" description="Polar residues" evidence="1">
    <location>
        <begin position="44"/>
        <end position="54"/>
    </location>
</feature>
<dbReference type="InterPro" id="IPR009038">
    <property type="entry name" value="GOLD_dom"/>
</dbReference>
<proteinExistence type="predicted"/>
<evidence type="ECO:0000259" key="2">
    <source>
        <dbReference type="PROSITE" id="PS50866"/>
    </source>
</evidence>
<dbReference type="GO" id="GO:0005737">
    <property type="term" value="C:cytoplasm"/>
    <property type="evidence" value="ECO:0007669"/>
    <property type="project" value="TreeGrafter"/>
</dbReference>
<feature type="domain" description="GOLD" evidence="2">
    <location>
        <begin position="239"/>
        <end position="385"/>
    </location>
</feature>
<reference evidence="3" key="1">
    <citation type="submission" date="2023-03" db="EMBL/GenBank/DDBJ databases">
        <authorList>
            <person name="Steffen K."/>
            <person name="Cardenas P."/>
        </authorList>
    </citation>
    <scope>NUCLEOTIDE SEQUENCE</scope>
</reference>
<evidence type="ECO:0000313" key="3">
    <source>
        <dbReference type="EMBL" id="CAI8018559.1"/>
    </source>
</evidence>
<sequence>MWNILYTVAPPQVYGLLPSLPLPSFPTPPLSHLPPHSPHPRTLWPTSSSPSSREGVTHPPGPAHPEYRHTITRSASHHASPLLCHSVNLPPSPPHSRTNQHPHTPDLELIHWPAYKKHTRHVSETPSLPPFHSSSTSSAYHSRNSSLGSQLSSCCFESDSVLNQLTDMDSALAVHTGSHGDLKRFHRYGDTSPCCSDLSLPTHFGSHHLPSPLLHNRVKGLSLSPSLEETLCHCSSRNREFILESLEQKRQASTMKSSEWIKQELDKDKDNIVQVKVSSKTKHVVHYSVKCGDIIIWEFATKKRDIGFGVLFEATEVATEQEPLPSSHESIEKKVMSILPPFRVGTHAHPTVGYHCATQNGIYEILFDNTYSRFFAKELFYRITTQSSEPNVNYLEQYSKTDLFILNNAQPQ</sequence>
<dbReference type="PANTHER" id="PTHR23324">
    <property type="entry name" value="SEC14 RELATED PROTEIN"/>
    <property type="match status" value="1"/>
</dbReference>
<dbReference type="EMBL" id="CASHTH010001697">
    <property type="protein sequence ID" value="CAI8018559.1"/>
    <property type="molecule type" value="Genomic_DNA"/>
</dbReference>
<evidence type="ECO:0000256" key="1">
    <source>
        <dbReference type="SAM" id="MobiDB-lite"/>
    </source>
</evidence>
<dbReference type="Gene3D" id="2.60.120.680">
    <property type="entry name" value="GOLD domain"/>
    <property type="match status" value="1"/>
</dbReference>
<organism evidence="3 4">
    <name type="scientific">Geodia barretti</name>
    <name type="common">Barrett's horny sponge</name>
    <dbReference type="NCBI Taxonomy" id="519541"/>
    <lineage>
        <taxon>Eukaryota</taxon>
        <taxon>Metazoa</taxon>
        <taxon>Porifera</taxon>
        <taxon>Demospongiae</taxon>
        <taxon>Heteroscleromorpha</taxon>
        <taxon>Tetractinellida</taxon>
        <taxon>Astrophorina</taxon>
        <taxon>Geodiidae</taxon>
        <taxon>Geodia</taxon>
    </lineage>
</organism>
<feature type="region of interest" description="Disordered" evidence="1">
    <location>
        <begin position="83"/>
        <end position="102"/>
    </location>
</feature>